<protein>
    <recommendedName>
        <fullName evidence="10">Formamidopyrimidine-DNA glycosylase catalytic domain-containing protein</fullName>
    </recommendedName>
</protein>
<dbReference type="SUPFAM" id="SSF81624">
    <property type="entry name" value="N-terminal domain of MutM-like DNA repair proteins"/>
    <property type="match status" value="1"/>
</dbReference>
<dbReference type="InterPro" id="IPR012319">
    <property type="entry name" value="FPG_cat"/>
</dbReference>
<dbReference type="InterPro" id="IPR010979">
    <property type="entry name" value="Ribosomal_uS13-like_H2TH"/>
</dbReference>
<dbReference type="CDD" id="cd08966">
    <property type="entry name" value="EcFpg-like_N"/>
    <property type="match status" value="1"/>
</dbReference>
<proteinExistence type="inferred from homology"/>
<evidence type="ECO:0000256" key="5">
    <source>
        <dbReference type="ARBA" id="ARBA00023125"/>
    </source>
</evidence>
<keyword evidence="9" id="KW-0326">Glycosidase</keyword>
<dbReference type="EMBL" id="UINC01086987">
    <property type="protein sequence ID" value="SVC35942.1"/>
    <property type="molecule type" value="Genomic_DNA"/>
</dbReference>
<dbReference type="GO" id="GO:0034039">
    <property type="term" value="F:8-oxo-7,8-dihydroguanine DNA N-glycosylase activity"/>
    <property type="evidence" value="ECO:0007669"/>
    <property type="project" value="TreeGrafter"/>
</dbReference>
<organism evidence="11">
    <name type="scientific">marine metagenome</name>
    <dbReference type="NCBI Taxonomy" id="408172"/>
    <lineage>
        <taxon>unclassified sequences</taxon>
        <taxon>metagenomes</taxon>
        <taxon>ecological metagenomes</taxon>
    </lineage>
</organism>
<dbReference type="PANTHER" id="PTHR22993">
    <property type="entry name" value="FORMAMIDOPYRIMIDINE-DNA GLYCOSYLASE"/>
    <property type="match status" value="1"/>
</dbReference>
<dbReference type="AlphaFoldDB" id="A0A382LLG1"/>
<keyword evidence="3" id="KW-0227">DNA damage</keyword>
<evidence type="ECO:0000256" key="9">
    <source>
        <dbReference type="ARBA" id="ARBA00023295"/>
    </source>
</evidence>
<evidence type="ECO:0000259" key="10">
    <source>
        <dbReference type="PROSITE" id="PS51068"/>
    </source>
</evidence>
<keyword evidence="5" id="KW-0238">DNA-binding</keyword>
<dbReference type="Pfam" id="PF01149">
    <property type="entry name" value="Fapy_DNA_glyco"/>
    <property type="match status" value="1"/>
</dbReference>
<sequence length="207" mass="24238">VNNGLEKPESLLWKRRWSSANGWRKKRVSENKQECMPELPEVETIVRGLNEELYGETIDSLEIFRSDPIIQGDPEFFNEFLCGREIQKVSRRAKYLLFHLHPDGGMVVHLRMTGKFTLTEKAGIPGPHERIWFHLKKGRVLVFSDLRCFGTLECVDSLEKWERSKKLGHEPFSQDFNAKWLRKRLKESDREVKPLLLDQQLFCGLGN</sequence>
<comment type="catalytic activity">
    <reaction evidence="1">
        <text>Hydrolysis of DNA containing ring-opened 7-methylguanine residues, releasing 2,6-diamino-4-hydroxy-5-(N-methyl)formamidopyrimidine.</text>
        <dbReference type="EC" id="3.2.2.23"/>
    </reaction>
</comment>
<evidence type="ECO:0000256" key="2">
    <source>
        <dbReference type="ARBA" id="ARBA00009409"/>
    </source>
</evidence>
<comment type="similarity">
    <text evidence="2">Belongs to the FPG family.</text>
</comment>
<evidence type="ECO:0000256" key="3">
    <source>
        <dbReference type="ARBA" id="ARBA00022763"/>
    </source>
</evidence>
<keyword evidence="4" id="KW-0378">Hydrolase</keyword>
<dbReference type="PANTHER" id="PTHR22993:SF9">
    <property type="entry name" value="FORMAMIDOPYRIMIDINE-DNA GLYCOSYLASE"/>
    <property type="match status" value="1"/>
</dbReference>
<name>A0A382LLG1_9ZZZZ</name>
<feature type="non-terminal residue" evidence="11">
    <location>
        <position position="207"/>
    </location>
</feature>
<dbReference type="GO" id="GO:0003906">
    <property type="term" value="F:DNA-(apurinic or apyrimidinic site) endonuclease activity"/>
    <property type="evidence" value="ECO:0007669"/>
    <property type="project" value="InterPro"/>
</dbReference>
<dbReference type="SMART" id="SM00898">
    <property type="entry name" value="Fapy_DNA_glyco"/>
    <property type="match status" value="1"/>
</dbReference>
<keyword evidence="7" id="KW-0456">Lyase</keyword>
<dbReference type="PROSITE" id="PS51068">
    <property type="entry name" value="FPG_CAT"/>
    <property type="match status" value="1"/>
</dbReference>
<feature type="domain" description="Formamidopyrimidine-DNA glycosylase catalytic" evidence="10">
    <location>
        <begin position="37"/>
        <end position="150"/>
    </location>
</feature>
<accession>A0A382LLG1</accession>
<keyword evidence="6" id="KW-0234">DNA repair</keyword>
<evidence type="ECO:0000256" key="8">
    <source>
        <dbReference type="ARBA" id="ARBA00023268"/>
    </source>
</evidence>
<gene>
    <name evidence="11" type="ORF">METZ01_LOCUS288796</name>
</gene>
<dbReference type="InterPro" id="IPR035937">
    <property type="entry name" value="FPG_N"/>
</dbReference>
<dbReference type="GO" id="GO:0008270">
    <property type="term" value="F:zinc ion binding"/>
    <property type="evidence" value="ECO:0007669"/>
    <property type="project" value="InterPro"/>
</dbReference>
<dbReference type="GO" id="GO:0006284">
    <property type="term" value="P:base-excision repair"/>
    <property type="evidence" value="ECO:0007669"/>
    <property type="project" value="InterPro"/>
</dbReference>
<dbReference type="Pfam" id="PF06831">
    <property type="entry name" value="H2TH"/>
    <property type="match status" value="1"/>
</dbReference>
<dbReference type="GO" id="GO:0003684">
    <property type="term" value="F:damaged DNA binding"/>
    <property type="evidence" value="ECO:0007669"/>
    <property type="project" value="InterPro"/>
</dbReference>
<evidence type="ECO:0000256" key="1">
    <source>
        <dbReference type="ARBA" id="ARBA00001668"/>
    </source>
</evidence>
<dbReference type="GO" id="GO:0016829">
    <property type="term" value="F:lyase activity"/>
    <property type="evidence" value="ECO:0007669"/>
    <property type="project" value="UniProtKB-KW"/>
</dbReference>
<evidence type="ECO:0000256" key="6">
    <source>
        <dbReference type="ARBA" id="ARBA00023204"/>
    </source>
</evidence>
<feature type="non-terminal residue" evidence="11">
    <location>
        <position position="1"/>
    </location>
</feature>
<dbReference type="SUPFAM" id="SSF46946">
    <property type="entry name" value="S13-like H2TH domain"/>
    <property type="match status" value="1"/>
</dbReference>
<reference evidence="11" key="1">
    <citation type="submission" date="2018-05" db="EMBL/GenBank/DDBJ databases">
        <authorList>
            <person name="Lanie J.A."/>
            <person name="Ng W.-L."/>
            <person name="Kazmierczak K.M."/>
            <person name="Andrzejewski T.M."/>
            <person name="Davidsen T.M."/>
            <person name="Wayne K.J."/>
            <person name="Tettelin H."/>
            <person name="Glass J.I."/>
            <person name="Rusch D."/>
            <person name="Podicherti R."/>
            <person name="Tsui H.-C.T."/>
            <person name="Winkler M.E."/>
        </authorList>
    </citation>
    <scope>NUCLEOTIDE SEQUENCE</scope>
</reference>
<dbReference type="Gene3D" id="3.20.190.10">
    <property type="entry name" value="MutM-like, N-terminal"/>
    <property type="match status" value="1"/>
</dbReference>
<keyword evidence="8" id="KW-0511">Multifunctional enzyme</keyword>
<evidence type="ECO:0000313" key="11">
    <source>
        <dbReference type="EMBL" id="SVC35942.1"/>
    </source>
</evidence>
<dbReference type="Gene3D" id="1.10.8.50">
    <property type="match status" value="1"/>
</dbReference>
<evidence type="ECO:0000256" key="4">
    <source>
        <dbReference type="ARBA" id="ARBA00022801"/>
    </source>
</evidence>
<evidence type="ECO:0000256" key="7">
    <source>
        <dbReference type="ARBA" id="ARBA00023239"/>
    </source>
</evidence>
<dbReference type="InterPro" id="IPR015886">
    <property type="entry name" value="H2TH_FPG"/>
</dbReference>